<evidence type="ECO:0000256" key="3">
    <source>
        <dbReference type="ARBA" id="ARBA00011245"/>
    </source>
</evidence>
<feature type="compositionally biased region" description="Low complexity" evidence="8">
    <location>
        <begin position="16"/>
        <end position="27"/>
    </location>
</feature>
<keyword evidence="4 7" id="KW-0645">Protease</keyword>
<dbReference type="InterPro" id="IPR029058">
    <property type="entry name" value="AB_hydrolase_fold"/>
</dbReference>
<dbReference type="FunFam" id="3.40.50.1820:FF:000275">
    <property type="entry name" value="Prolyl endopeptidase"/>
    <property type="match status" value="1"/>
</dbReference>
<dbReference type="FunFam" id="3.40.50.1820:FF:000331">
    <property type="entry name" value="Prolyl endopeptidase"/>
    <property type="match status" value="1"/>
</dbReference>
<dbReference type="GeneID" id="30153800"/>
<dbReference type="OrthoDB" id="248387at2759"/>
<evidence type="ECO:0000313" key="11">
    <source>
        <dbReference type="EMBL" id="ODN82202.1"/>
    </source>
</evidence>
<dbReference type="InterPro" id="IPR002471">
    <property type="entry name" value="Pept_S9_AS"/>
</dbReference>
<dbReference type="EMBL" id="AWGJ01000003">
    <property type="protein sequence ID" value="ODN82202.1"/>
    <property type="molecule type" value="Genomic_DNA"/>
</dbReference>
<name>A0A1E3I0S5_9TREE</name>
<sequence length="817" mass="89054">MGLSASQLPHTRNKTSSRSPVKSVSASGFTVKPEDWTRSPSSTVQYPHPPQAGGITETIFGIEVKDPWRALEDLESDETKAFVKAQNELSIPRLSKHPLRKPLEAAVAACYNHAQMSNPELQGNGYYYWRFNPGTAPRDVIVRSKDLSEHFGKAPGSEGPDLFYDLNEEEKVSLYAHSFSPSGRLWCAVLQYSGSDWQRLRIIDTRTKEVLERDLGGSKFTFGVTWVGEKGFIYKRSVIYDPSNDGYDGIDGAFGMFYHAVGQPQSTDVLIWSPPNGVFQYIGKTKVISVNEQEGSGERAWLALDVYRNTSPETELLVIELPGGTANPVGSTIAELVVKEGKWLSRGFTGETRYIGSLSSGRHFFTSFTDGHSTGRIIAFDSAEWETTPDGGNVPLQEIIPDDPSGYQLQSAHVIGDQVIALIYLKHACASVVFVDARTGKRLGAADAEGTHGEVVAAPDTQIPVPENEISRASEGTVVIPEHGAITSVSARPYASDFYFTVDTWVAPSYVLKGAIIKNKAGSLEVDISNVSPVDDAAPHETLISCQVFYDSHDGTRIPMFICHSQDLDLSKPHPLLLHAYGGFCAPVLPHYDPMFATFMRNVRGIVAIAGIRGGGEYGTAWHQAAIGVQRSVGWDDFASAAIHLQFIGLTTPSLTAIYGSSNGGLLMSASTIRHPELFEVVFVDVALTDLVRYHKFGLGRMWMDEYGSPDDSNDFSILLATSPLHNVNPDPSVEYPAMLITTGDHDNRVMPGHSLKFIAELQAQKPRNPGPILGRIYADAGHELGTKSTAKKVEEAVDRLVFALDNLRSGDVSGSS</sequence>
<organism evidence="11 12">
    <name type="scientific">Cryptococcus amylolentus CBS 6039</name>
    <dbReference type="NCBI Taxonomy" id="1295533"/>
    <lineage>
        <taxon>Eukaryota</taxon>
        <taxon>Fungi</taxon>
        <taxon>Dikarya</taxon>
        <taxon>Basidiomycota</taxon>
        <taxon>Agaricomycotina</taxon>
        <taxon>Tremellomycetes</taxon>
        <taxon>Tremellales</taxon>
        <taxon>Cryptococcaceae</taxon>
        <taxon>Cryptococcus</taxon>
    </lineage>
</organism>
<dbReference type="PROSITE" id="PS00708">
    <property type="entry name" value="PRO_ENDOPEP_SER"/>
    <property type="match status" value="1"/>
</dbReference>
<comment type="similarity">
    <text evidence="2 7">Belongs to the peptidase S9A family.</text>
</comment>
<feature type="domain" description="Peptidase S9A N-terminal" evidence="10">
    <location>
        <begin position="53"/>
        <end position="511"/>
    </location>
</feature>
<feature type="domain" description="Peptidase S9 prolyl oligopeptidase catalytic" evidence="9">
    <location>
        <begin position="599"/>
        <end position="808"/>
    </location>
</feature>
<comment type="caution">
    <text evidence="11">The sequence shown here is derived from an EMBL/GenBank/DDBJ whole genome shotgun (WGS) entry which is preliminary data.</text>
</comment>
<dbReference type="Pfam" id="PF02897">
    <property type="entry name" value="Peptidase_S9_N"/>
    <property type="match status" value="1"/>
</dbReference>
<keyword evidence="5 7" id="KW-0378">Hydrolase</keyword>
<dbReference type="GO" id="GO:0005829">
    <property type="term" value="C:cytosol"/>
    <property type="evidence" value="ECO:0007669"/>
    <property type="project" value="TreeGrafter"/>
</dbReference>
<protein>
    <recommendedName>
        <fullName evidence="7">Prolyl endopeptidase</fullName>
        <ecNumber evidence="7">3.4.21.-</ecNumber>
    </recommendedName>
</protein>
<keyword evidence="12" id="KW-1185">Reference proteome</keyword>
<comment type="catalytic activity">
    <reaction evidence="1">
        <text>Hydrolysis of Pro-|-Xaa &gt;&gt; Ala-|-Xaa in oligopeptides.</text>
        <dbReference type="EC" id="3.4.21.26"/>
    </reaction>
</comment>
<evidence type="ECO:0000256" key="5">
    <source>
        <dbReference type="ARBA" id="ARBA00022801"/>
    </source>
</evidence>
<evidence type="ECO:0000256" key="8">
    <source>
        <dbReference type="SAM" id="MobiDB-lite"/>
    </source>
</evidence>
<dbReference type="EC" id="3.4.21.-" evidence="7"/>
<dbReference type="AlphaFoldDB" id="A0A1E3I0S5"/>
<dbReference type="GO" id="GO:0070012">
    <property type="term" value="F:oligopeptidase activity"/>
    <property type="evidence" value="ECO:0007669"/>
    <property type="project" value="TreeGrafter"/>
</dbReference>
<dbReference type="Gene3D" id="2.130.10.120">
    <property type="entry name" value="Prolyl oligopeptidase, N-terminal domain"/>
    <property type="match status" value="1"/>
</dbReference>
<evidence type="ECO:0000256" key="1">
    <source>
        <dbReference type="ARBA" id="ARBA00001070"/>
    </source>
</evidence>
<comment type="subunit">
    <text evidence="3">Monomer.</text>
</comment>
<dbReference type="GO" id="GO:0006508">
    <property type="term" value="P:proteolysis"/>
    <property type="evidence" value="ECO:0007669"/>
    <property type="project" value="UniProtKB-KW"/>
</dbReference>
<evidence type="ECO:0000259" key="10">
    <source>
        <dbReference type="Pfam" id="PF02897"/>
    </source>
</evidence>
<gene>
    <name evidence="11" type="ORF">L202_02491</name>
</gene>
<evidence type="ECO:0000313" key="12">
    <source>
        <dbReference type="Proteomes" id="UP000094065"/>
    </source>
</evidence>
<keyword evidence="6 7" id="KW-0720">Serine protease</keyword>
<dbReference type="InterPro" id="IPR001375">
    <property type="entry name" value="Peptidase_S9_cat"/>
</dbReference>
<feature type="compositionally biased region" description="Polar residues" evidence="8">
    <location>
        <begin position="1"/>
        <end position="10"/>
    </location>
</feature>
<evidence type="ECO:0000256" key="4">
    <source>
        <dbReference type="ARBA" id="ARBA00022670"/>
    </source>
</evidence>
<evidence type="ECO:0000256" key="2">
    <source>
        <dbReference type="ARBA" id="ARBA00005228"/>
    </source>
</evidence>
<dbReference type="STRING" id="1295533.A0A1E3I0S5"/>
<evidence type="ECO:0000256" key="6">
    <source>
        <dbReference type="ARBA" id="ARBA00022825"/>
    </source>
</evidence>
<evidence type="ECO:0000256" key="7">
    <source>
        <dbReference type="RuleBase" id="RU368024"/>
    </source>
</evidence>
<dbReference type="SUPFAM" id="SSF53474">
    <property type="entry name" value="alpha/beta-Hydrolases"/>
    <property type="match status" value="1"/>
</dbReference>
<evidence type="ECO:0000259" key="9">
    <source>
        <dbReference type="Pfam" id="PF00326"/>
    </source>
</evidence>
<dbReference type="GO" id="GO:0004252">
    <property type="term" value="F:serine-type endopeptidase activity"/>
    <property type="evidence" value="ECO:0007669"/>
    <property type="project" value="UniProtKB-UniRule"/>
</dbReference>
<dbReference type="Pfam" id="PF00326">
    <property type="entry name" value="Peptidase_S9"/>
    <property type="match status" value="1"/>
</dbReference>
<dbReference type="Proteomes" id="UP000094065">
    <property type="component" value="Unassembled WGS sequence"/>
</dbReference>
<proteinExistence type="inferred from homology"/>
<dbReference type="FunFam" id="2.130.10.120:FF:000007">
    <property type="entry name" value="Prolyl endopeptidase"/>
    <property type="match status" value="1"/>
</dbReference>
<dbReference type="PANTHER" id="PTHR42881">
    <property type="entry name" value="PROLYL ENDOPEPTIDASE"/>
    <property type="match status" value="1"/>
</dbReference>
<dbReference type="RefSeq" id="XP_018996521.1">
    <property type="nucleotide sequence ID" value="XM_019136118.1"/>
</dbReference>
<dbReference type="InterPro" id="IPR023302">
    <property type="entry name" value="Pept_S9A_N"/>
</dbReference>
<dbReference type="PRINTS" id="PR00862">
    <property type="entry name" value="PROLIGOPTASE"/>
</dbReference>
<feature type="region of interest" description="Disordered" evidence="8">
    <location>
        <begin position="1"/>
        <end position="52"/>
    </location>
</feature>
<reference evidence="11 12" key="1">
    <citation type="submission" date="2016-06" db="EMBL/GenBank/DDBJ databases">
        <title>Evolution of pathogenesis and genome organization in the Tremellales.</title>
        <authorList>
            <person name="Cuomo C."/>
            <person name="Litvintseva A."/>
            <person name="Heitman J."/>
            <person name="Chen Y."/>
            <person name="Sun S."/>
            <person name="Springer D."/>
            <person name="Dromer F."/>
            <person name="Young S."/>
            <person name="Zeng Q."/>
            <person name="Chapman S."/>
            <person name="Gujja S."/>
            <person name="Saif S."/>
            <person name="Birren B."/>
        </authorList>
    </citation>
    <scope>NUCLEOTIDE SEQUENCE [LARGE SCALE GENOMIC DNA]</scope>
    <source>
        <strain evidence="11 12">CBS 6039</strain>
    </source>
</reference>
<dbReference type="InterPro" id="IPR002470">
    <property type="entry name" value="Peptidase_S9A"/>
</dbReference>
<dbReference type="Gene3D" id="3.40.50.1820">
    <property type="entry name" value="alpha/beta hydrolase"/>
    <property type="match status" value="1"/>
</dbReference>
<accession>A0A1E3I0S5</accession>
<dbReference type="SUPFAM" id="SSF50993">
    <property type="entry name" value="Peptidase/esterase 'gauge' domain"/>
    <property type="match status" value="1"/>
</dbReference>
<dbReference type="PANTHER" id="PTHR42881:SF2">
    <property type="entry name" value="PROLYL ENDOPEPTIDASE"/>
    <property type="match status" value="1"/>
</dbReference>
<dbReference type="InterPro" id="IPR051167">
    <property type="entry name" value="Prolyl_oligopep/macrocyclase"/>
</dbReference>